<protein>
    <recommendedName>
        <fullName evidence="9">HSF-type DNA-binding domain-containing protein</fullName>
    </recommendedName>
</protein>
<dbReference type="GO" id="GO:0005634">
    <property type="term" value="C:nucleus"/>
    <property type="evidence" value="ECO:0007669"/>
    <property type="project" value="UniProtKB-SubCell"/>
</dbReference>
<dbReference type="PANTHER" id="PTHR10015:SF206">
    <property type="entry name" value="HSF-TYPE DNA-BINDING DOMAIN-CONTAINING PROTEIN"/>
    <property type="match status" value="1"/>
</dbReference>
<keyword evidence="4" id="KW-0804">Transcription</keyword>
<evidence type="ECO:0000313" key="10">
    <source>
        <dbReference type="EMBL" id="CAD9341560.1"/>
    </source>
</evidence>
<accession>A0A7S1ZK65</accession>
<keyword evidence="3" id="KW-0238">DNA-binding</keyword>
<dbReference type="Gene3D" id="1.10.10.10">
    <property type="entry name" value="Winged helix-like DNA-binding domain superfamily/Winged helix DNA-binding domain"/>
    <property type="match status" value="1"/>
</dbReference>
<feature type="coiled-coil region" evidence="7">
    <location>
        <begin position="185"/>
        <end position="219"/>
    </location>
</feature>
<dbReference type="EMBL" id="HBGN01026213">
    <property type="protein sequence ID" value="CAD9341560.1"/>
    <property type="molecule type" value="Transcribed_RNA"/>
</dbReference>
<evidence type="ECO:0000256" key="3">
    <source>
        <dbReference type="ARBA" id="ARBA00023125"/>
    </source>
</evidence>
<evidence type="ECO:0000256" key="7">
    <source>
        <dbReference type="SAM" id="Coils"/>
    </source>
</evidence>
<proteinExistence type="inferred from homology"/>
<comment type="similarity">
    <text evidence="6">Belongs to the HSF family.</text>
</comment>
<dbReference type="InterPro" id="IPR036390">
    <property type="entry name" value="WH_DNA-bd_sf"/>
</dbReference>
<sequence>MNDSGLIISRSNEITTPPVNTMTTSLTTQPLSQHQTIASNASTASLTPETVHSDQIVSMPSLEEIPMQRTDARRKKSKKTVEVPMFLRKTYHMVNASNESIVCWSKDGNSFIIKDVDSFTSKIIPQFFNHKNFKSFVRQLNFYGFHKVKTDRIRKDTTLDRLESKHWRFRHTNFRKGRPDLLEEIQKSKHNAVASQEDVDSLKDEVRELKNCIAIMAANIGRLTSFIDNANIQMPAATEEATSEMGSPRKKRKIEADETPSFSMDAKQVHNEQPFLPSIPPKQIVMESNYNQIKQEDNTSSVTPLDVPSAPIHKEEVERSNDTYQPGTIMPAKRQGRQSSFCSIGSFNQDFLELFEDDLDQDKIIEQIAPDIALSSIPEKINSQPFEGNTRAEHDEQHDKELWARLHDSFTALPKEKQEFLAKHLDEAIASPDKLHNLINVLSASFSKGYIIPSVVPPEG</sequence>
<evidence type="ECO:0000256" key="1">
    <source>
        <dbReference type="ARBA" id="ARBA00004123"/>
    </source>
</evidence>
<evidence type="ECO:0000256" key="4">
    <source>
        <dbReference type="ARBA" id="ARBA00023163"/>
    </source>
</evidence>
<evidence type="ECO:0000256" key="6">
    <source>
        <dbReference type="RuleBase" id="RU004020"/>
    </source>
</evidence>
<evidence type="ECO:0000256" key="8">
    <source>
        <dbReference type="SAM" id="MobiDB-lite"/>
    </source>
</evidence>
<dbReference type="GO" id="GO:0043565">
    <property type="term" value="F:sequence-specific DNA binding"/>
    <property type="evidence" value="ECO:0007669"/>
    <property type="project" value="InterPro"/>
</dbReference>
<gene>
    <name evidence="10" type="ORF">DBRI1063_LOCUS16839</name>
</gene>
<dbReference type="FunFam" id="1.10.10.10:FF:000027">
    <property type="entry name" value="Heat shock transcription factor 1"/>
    <property type="match status" value="1"/>
</dbReference>
<keyword evidence="2" id="KW-0805">Transcription regulation</keyword>
<dbReference type="PANTHER" id="PTHR10015">
    <property type="entry name" value="HEAT SHOCK TRANSCRIPTION FACTOR"/>
    <property type="match status" value="1"/>
</dbReference>
<feature type="domain" description="HSF-type DNA-binding" evidence="9">
    <location>
        <begin position="82"/>
        <end position="188"/>
    </location>
</feature>
<dbReference type="AlphaFoldDB" id="A0A7S1ZK65"/>
<dbReference type="SUPFAM" id="SSF46785">
    <property type="entry name" value="Winged helix' DNA-binding domain"/>
    <property type="match status" value="1"/>
</dbReference>
<name>A0A7S1ZK65_9STRA</name>
<dbReference type="GO" id="GO:0003700">
    <property type="term" value="F:DNA-binding transcription factor activity"/>
    <property type="evidence" value="ECO:0007669"/>
    <property type="project" value="InterPro"/>
</dbReference>
<organism evidence="10">
    <name type="scientific">Ditylum brightwellii</name>
    <dbReference type="NCBI Taxonomy" id="49249"/>
    <lineage>
        <taxon>Eukaryota</taxon>
        <taxon>Sar</taxon>
        <taxon>Stramenopiles</taxon>
        <taxon>Ochrophyta</taxon>
        <taxon>Bacillariophyta</taxon>
        <taxon>Mediophyceae</taxon>
        <taxon>Lithodesmiophycidae</taxon>
        <taxon>Lithodesmiales</taxon>
        <taxon>Lithodesmiaceae</taxon>
        <taxon>Ditylum</taxon>
    </lineage>
</organism>
<evidence type="ECO:0000256" key="5">
    <source>
        <dbReference type="ARBA" id="ARBA00023242"/>
    </source>
</evidence>
<keyword evidence="7" id="KW-0175">Coiled coil</keyword>
<evidence type="ECO:0000259" key="9">
    <source>
        <dbReference type="SMART" id="SM00415"/>
    </source>
</evidence>
<dbReference type="SMART" id="SM00415">
    <property type="entry name" value="HSF"/>
    <property type="match status" value="1"/>
</dbReference>
<dbReference type="Pfam" id="PF00447">
    <property type="entry name" value="HSF_DNA-bind"/>
    <property type="match status" value="1"/>
</dbReference>
<keyword evidence="5" id="KW-0539">Nucleus</keyword>
<comment type="subcellular location">
    <subcellularLocation>
        <location evidence="1">Nucleus</location>
    </subcellularLocation>
</comment>
<feature type="region of interest" description="Disordered" evidence="8">
    <location>
        <begin position="316"/>
        <end position="335"/>
    </location>
</feature>
<evidence type="ECO:0000256" key="2">
    <source>
        <dbReference type="ARBA" id="ARBA00023015"/>
    </source>
</evidence>
<dbReference type="InterPro" id="IPR000232">
    <property type="entry name" value="HSF_DNA-bd"/>
</dbReference>
<dbReference type="PRINTS" id="PR00056">
    <property type="entry name" value="HSFDOMAIN"/>
</dbReference>
<reference evidence="10" key="1">
    <citation type="submission" date="2021-01" db="EMBL/GenBank/DDBJ databases">
        <authorList>
            <person name="Corre E."/>
            <person name="Pelletier E."/>
            <person name="Niang G."/>
            <person name="Scheremetjew M."/>
            <person name="Finn R."/>
            <person name="Kale V."/>
            <person name="Holt S."/>
            <person name="Cochrane G."/>
            <person name="Meng A."/>
            <person name="Brown T."/>
            <person name="Cohen L."/>
        </authorList>
    </citation>
    <scope>NUCLEOTIDE SEQUENCE</scope>
    <source>
        <strain evidence="10">Pop2</strain>
    </source>
</reference>
<dbReference type="InterPro" id="IPR036388">
    <property type="entry name" value="WH-like_DNA-bd_sf"/>
</dbReference>